<evidence type="ECO:0000313" key="3">
    <source>
        <dbReference type="Proteomes" id="UP001431010"/>
    </source>
</evidence>
<evidence type="ECO:0000313" key="2">
    <source>
        <dbReference type="EMBL" id="UFZ08369.1"/>
    </source>
</evidence>
<proteinExistence type="predicted"/>
<feature type="signal peptide" evidence="1">
    <location>
        <begin position="1"/>
        <end position="23"/>
    </location>
</feature>
<evidence type="ECO:0000256" key="1">
    <source>
        <dbReference type="SAM" id="SignalP"/>
    </source>
</evidence>
<dbReference type="Proteomes" id="UP001431010">
    <property type="component" value="Chromosome"/>
</dbReference>
<keyword evidence="3" id="KW-1185">Reference proteome</keyword>
<reference evidence="2" key="1">
    <citation type="journal article" date="2024" name="Antonie Van Leeuwenhoek">
        <title>Bradyrhizobium ontarionense sp. nov., a novel bacterial symbiont isolated from Aeschynomene indica (Indian jointvetch), harbours photosynthesis, nitrogen fixation and nitrous oxide (N2O) reductase genes.</title>
        <authorList>
            <person name="Bromfield E.S.P."/>
            <person name="Cloutier S."/>
        </authorList>
    </citation>
    <scope>NUCLEOTIDE SEQUENCE</scope>
    <source>
        <strain evidence="2">A19</strain>
    </source>
</reference>
<accession>A0ABY3RPR5</accession>
<sequence>MPLHFSRLAAAALGLLLVTPCLAEQPLAAASSPEERPDIDLYALMSGTCRTLKVDGREFPCKTVAFFHSEKGRAHFSVALDDPADESHIIAFSGVNGRRSIQNVYELPIDRMLLNSKHRPKVDGIPVPAAQGSSGVCRQVGNFAMLKVTSVTCSAKDESGRTYELQFVSDGTPITLRRVRQTMTNAEHNPYQ</sequence>
<keyword evidence="1" id="KW-0732">Signal</keyword>
<feature type="chain" id="PRO_5045149575" evidence="1">
    <location>
        <begin position="24"/>
        <end position="192"/>
    </location>
</feature>
<name>A0ABY3RPR5_9BRAD</name>
<dbReference type="EMBL" id="CP088156">
    <property type="protein sequence ID" value="UFZ08369.1"/>
    <property type="molecule type" value="Genomic_DNA"/>
</dbReference>
<protein>
    <submittedName>
        <fullName evidence="2">Uncharacterized protein</fullName>
    </submittedName>
</protein>
<gene>
    <name evidence="2" type="ORF">LQG66_16265</name>
</gene>
<dbReference type="RefSeq" id="WP_231327816.1">
    <property type="nucleotide sequence ID" value="NZ_CP088156.1"/>
</dbReference>
<organism evidence="2 3">
    <name type="scientific">Bradyrhizobium ontarionense</name>
    <dbReference type="NCBI Taxonomy" id="2898149"/>
    <lineage>
        <taxon>Bacteria</taxon>
        <taxon>Pseudomonadati</taxon>
        <taxon>Pseudomonadota</taxon>
        <taxon>Alphaproteobacteria</taxon>
        <taxon>Hyphomicrobiales</taxon>
        <taxon>Nitrobacteraceae</taxon>
        <taxon>Bradyrhizobium</taxon>
    </lineage>
</organism>